<name>A0ABQ6C9A5_9BURK</name>
<dbReference type="InterPro" id="IPR016776">
    <property type="entry name" value="ApeP-like_dehydratase"/>
</dbReference>
<evidence type="ECO:0000313" key="1">
    <source>
        <dbReference type="EMBL" id="GLS16764.1"/>
    </source>
</evidence>
<organism evidence="1 2">
    <name type="scientific">Hydrogenophaga electricum</name>
    <dbReference type="NCBI Taxonomy" id="1230953"/>
    <lineage>
        <taxon>Bacteria</taxon>
        <taxon>Pseudomonadati</taxon>
        <taxon>Pseudomonadota</taxon>
        <taxon>Betaproteobacteria</taxon>
        <taxon>Burkholderiales</taxon>
        <taxon>Comamonadaceae</taxon>
        <taxon>Hydrogenophaga</taxon>
    </lineage>
</organism>
<dbReference type="InterPro" id="IPR029069">
    <property type="entry name" value="HotDog_dom_sf"/>
</dbReference>
<dbReference type="Pfam" id="PF22817">
    <property type="entry name" value="ApeP-like"/>
    <property type="match status" value="1"/>
</dbReference>
<reference evidence="2" key="1">
    <citation type="journal article" date="2019" name="Int. J. Syst. Evol. Microbiol.">
        <title>The Global Catalogue of Microorganisms (GCM) 10K type strain sequencing project: providing services to taxonomists for standard genome sequencing and annotation.</title>
        <authorList>
            <consortium name="The Broad Institute Genomics Platform"/>
            <consortium name="The Broad Institute Genome Sequencing Center for Infectious Disease"/>
            <person name="Wu L."/>
            <person name="Ma J."/>
        </authorList>
    </citation>
    <scope>NUCLEOTIDE SEQUENCE [LARGE SCALE GENOMIC DNA]</scope>
    <source>
        <strain evidence="2">NBRC 109341</strain>
    </source>
</reference>
<dbReference type="Proteomes" id="UP001156903">
    <property type="component" value="Unassembled WGS sequence"/>
</dbReference>
<keyword evidence="2" id="KW-1185">Reference proteome</keyword>
<gene>
    <name evidence="1" type="ORF">GCM10007935_42100</name>
</gene>
<comment type="caution">
    <text evidence="1">The sequence shown here is derived from an EMBL/GenBank/DDBJ whole genome shotgun (WGS) entry which is preliminary data.</text>
</comment>
<proteinExistence type="predicted"/>
<dbReference type="SUPFAM" id="SSF54637">
    <property type="entry name" value="Thioesterase/thiol ester dehydrase-isomerase"/>
    <property type="match status" value="1"/>
</dbReference>
<dbReference type="EMBL" id="BSPB01000080">
    <property type="protein sequence ID" value="GLS16764.1"/>
    <property type="molecule type" value="Genomic_DNA"/>
</dbReference>
<protein>
    <submittedName>
        <fullName evidence="1">Phosphotransferase</fullName>
    </submittedName>
</protein>
<sequence length="145" mass="15473">MLNRDWIAAHIPHQGRMCLLDAVLDWDAQRVRCRATGHTAPDHPLREAGRLGVAAGIEYAAQAMAVHGVLLAADGAPLGVGYLASVRGVRLHADRLDDVADDLLVQAERLSGDDSVILYQFTVSAAGRCLLEGRASVVLDAARLT</sequence>
<dbReference type="Gene3D" id="3.10.129.10">
    <property type="entry name" value="Hotdog Thioesterase"/>
    <property type="match status" value="1"/>
</dbReference>
<accession>A0ABQ6C9A5</accession>
<evidence type="ECO:0000313" key="2">
    <source>
        <dbReference type="Proteomes" id="UP001156903"/>
    </source>
</evidence>